<evidence type="ECO:0000313" key="7">
    <source>
        <dbReference type="EMBL" id="KAL1597955.1"/>
    </source>
</evidence>
<organism evidence="7 8">
    <name type="scientific">Paraconiothyrium brasiliense</name>
    <dbReference type="NCBI Taxonomy" id="300254"/>
    <lineage>
        <taxon>Eukaryota</taxon>
        <taxon>Fungi</taxon>
        <taxon>Dikarya</taxon>
        <taxon>Ascomycota</taxon>
        <taxon>Pezizomycotina</taxon>
        <taxon>Dothideomycetes</taxon>
        <taxon>Pleosporomycetidae</taxon>
        <taxon>Pleosporales</taxon>
        <taxon>Massarineae</taxon>
        <taxon>Didymosphaeriaceae</taxon>
        <taxon>Paraconiothyrium</taxon>
    </lineage>
</organism>
<dbReference type="Gene3D" id="2.60.120.260">
    <property type="entry name" value="Galactose-binding domain-like"/>
    <property type="match status" value="1"/>
</dbReference>
<accession>A0ABR3R0K9</accession>
<evidence type="ECO:0000256" key="1">
    <source>
        <dbReference type="ARBA" id="ARBA00004370"/>
    </source>
</evidence>
<comment type="subcellular location">
    <subcellularLocation>
        <location evidence="1">Membrane</location>
    </subcellularLocation>
</comment>
<keyword evidence="2" id="KW-0812">Transmembrane</keyword>
<dbReference type="Proteomes" id="UP001521785">
    <property type="component" value="Unassembled WGS sequence"/>
</dbReference>
<dbReference type="PROSITE" id="PS51469">
    <property type="entry name" value="SUN"/>
    <property type="match status" value="1"/>
</dbReference>
<dbReference type="InterPro" id="IPR045119">
    <property type="entry name" value="SUN1-5"/>
</dbReference>
<name>A0ABR3R0K9_9PLEO</name>
<dbReference type="PANTHER" id="PTHR12911">
    <property type="entry name" value="SAD1/UNC-84-LIKE PROTEIN-RELATED"/>
    <property type="match status" value="1"/>
</dbReference>
<feature type="region of interest" description="Disordered" evidence="5">
    <location>
        <begin position="1"/>
        <end position="58"/>
    </location>
</feature>
<evidence type="ECO:0000256" key="4">
    <source>
        <dbReference type="ARBA" id="ARBA00023136"/>
    </source>
</evidence>
<evidence type="ECO:0000313" key="8">
    <source>
        <dbReference type="Proteomes" id="UP001521785"/>
    </source>
</evidence>
<sequence>MATPRRSTRVASAARSMASQSVTSAIAVEKDTPNRGPGRPRALPKVKSRQSTAYGASGRIGAAQELTVPQTGFAEAFQTQRGAAIARNSEERSARSSPAGRTPSRRSDRGTPSQMDYESEDPPSEEEESSEDEEDISAETSKSFGMNHEAGMLRGPTPTTQTPARPIASSSVVGSSGRLLSSVTKRTRWEIELPTAGGITPRYPIVRPAEDSAAGRPTPRIPAANPVQGAGTTPRAPLPRPDQGSRIGGFTPRVPTERQVPAAGASGHRAPLRPAQAANGGPVAPRASSLRAVQQPEVEAEVEPEAEPGIPLLDRIKDFPWRYFAIAGLVTLLAFTLSLATRSPSSYTLPPQFSDGWKSFTGRFTPSTWIPTTSADNSGLKARVNDVELTLKDIQSFVHSLGKEVPDYVVVSRSPSGTMNVPKQFWDAIISRIRKEGPSIEWDTFVQNNEEKLQGAIGTEAAVLRKDLFSAIDSNFNDIAADFEKKLKAHTNILLKDSEKVAAKEAKKVAIEYARLRSMALTNLIANIELQHGKANYFSTGLGANIISGITSPTLAPNTAPFQRFLHRIVAPKNNPPLTALQKWDEPGDCWCAATPKAQLAISLGEPMFPTQLTIEHLPRSSAPSEDIASAPQNVELWVESPEPALVRFAFDGEPCEDGPEGWQCLGRLRYDRTGANHVQTFLLDGEAQTPVSRVMLRVTSNWGADHTCLYRVRLHGKGLRPVQDEDGV</sequence>
<evidence type="ECO:0000256" key="2">
    <source>
        <dbReference type="ARBA" id="ARBA00022692"/>
    </source>
</evidence>
<evidence type="ECO:0000256" key="3">
    <source>
        <dbReference type="ARBA" id="ARBA00022989"/>
    </source>
</evidence>
<proteinExistence type="predicted"/>
<feature type="domain" description="SUN" evidence="6">
    <location>
        <begin position="543"/>
        <end position="720"/>
    </location>
</feature>
<evidence type="ECO:0000259" key="6">
    <source>
        <dbReference type="PROSITE" id="PS51469"/>
    </source>
</evidence>
<gene>
    <name evidence="7" type="ORF">SLS60_008443</name>
</gene>
<comment type="caution">
    <text evidence="7">The sequence shown here is derived from an EMBL/GenBank/DDBJ whole genome shotgun (WGS) entry which is preliminary data.</text>
</comment>
<keyword evidence="3" id="KW-1133">Transmembrane helix</keyword>
<evidence type="ECO:0000256" key="5">
    <source>
        <dbReference type="SAM" id="MobiDB-lite"/>
    </source>
</evidence>
<dbReference type="EMBL" id="JAKJXO020000012">
    <property type="protein sequence ID" value="KAL1597955.1"/>
    <property type="molecule type" value="Genomic_DNA"/>
</dbReference>
<protein>
    <recommendedName>
        <fullName evidence="6">SUN domain-containing protein</fullName>
    </recommendedName>
</protein>
<dbReference type="PANTHER" id="PTHR12911:SF8">
    <property type="entry name" value="KLAROID PROTEIN-RELATED"/>
    <property type="match status" value="1"/>
</dbReference>
<feature type="compositionally biased region" description="Low complexity" evidence="5">
    <location>
        <begin position="9"/>
        <end position="19"/>
    </location>
</feature>
<feature type="region of interest" description="Disordered" evidence="5">
    <location>
        <begin position="73"/>
        <end position="305"/>
    </location>
</feature>
<feature type="compositionally biased region" description="Low complexity" evidence="5">
    <location>
        <begin position="169"/>
        <end position="183"/>
    </location>
</feature>
<keyword evidence="4" id="KW-0472">Membrane</keyword>
<reference evidence="7 8" key="1">
    <citation type="submission" date="2024-02" db="EMBL/GenBank/DDBJ databases">
        <title>De novo assembly and annotation of 12 fungi associated with fruit tree decline syndrome in Ontario, Canada.</title>
        <authorList>
            <person name="Sulman M."/>
            <person name="Ellouze W."/>
            <person name="Ilyukhin E."/>
        </authorList>
    </citation>
    <scope>NUCLEOTIDE SEQUENCE [LARGE SCALE GENOMIC DNA]</scope>
    <source>
        <strain evidence="7 8">M42-189</strain>
    </source>
</reference>
<dbReference type="InterPro" id="IPR012919">
    <property type="entry name" value="SUN_dom"/>
</dbReference>
<feature type="compositionally biased region" description="Acidic residues" evidence="5">
    <location>
        <begin position="117"/>
        <end position="137"/>
    </location>
</feature>
<keyword evidence="8" id="KW-1185">Reference proteome</keyword>
<dbReference type="Pfam" id="PF07738">
    <property type="entry name" value="Sad1_UNC"/>
    <property type="match status" value="1"/>
</dbReference>